<dbReference type="InterPro" id="IPR000719">
    <property type="entry name" value="Prot_kinase_dom"/>
</dbReference>
<dbReference type="GeneTree" id="ENSGT00940000160383"/>
<dbReference type="InterPro" id="IPR008271">
    <property type="entry name" value="Ser/Thr_kinase_AS"/>
</dbReference>
<evidence type="ECO:0000259" key="7">
    <source>
        <dbReference type="PROSITE" id="PS50011"/>
    </source>
</evidence>
<evidence type="ECO:0000256" key="6">
    <source>
        <dbReference type="SAM" id="MobiDB-lite"/>
    </source>
</evidence>
<dbReference type="GO" id="GO:0004674">
    <property type="term" value="F:protein serine/threonine kinase activity"/>
    <property type="evidence" value="ECO:0007669"/>
    <property type="project" value="UniProtKB-KW"/>
</dbReference>
<dbReference type="PROSITE" id="PS50011">
    <property type="entry name" value="PROTEIN_KINASE_DOM"/>
    <property type="match status" value="1"/>
</dbReference>
<dbReference type="PROSITE" id="PS00108">
    <property type="entry name" value="PROTEIN_KINASE_ST"/>
    <property type="match status" value="1"/>
</dbReference>
<evidence type="ECO:0000256" key="1">
    <source>
        <dbReference type="ARBA" id="ARBA00022527"/>
    </source>
</evidence>
<keyword evidence="4" id="KW-0418">Kinase</keyword>
<keyword evidence="3" id="KW-0547">Nucleotide-binding</keyword>
<dbReference type="Gene3D" id="3.30.200.20">
    <property type="entry name" value="Phosphorylase Kinase, domain 1"/>
    <property type="match status" value="1"/>
</dbReference>
<evidence type="ECO:0000313" key="9">
    <source>
        <dbReference type="Proteomes" id="UP000261560"/>
    </source>
</evidence>
<feature type="domain" description="Protein kinase" evidence="7">
    <location>
        <begin position="1"/>
        <end position="243"/>
    </location>
</feature>
<dbReference type="Ensembl" id="ENSOMET00000031919.1">
    <property type="protein sequence ID" value="ENSOMEP00000028612.1"/>
    <property type="gene ID" value="ENSOMEG00000011768.1"/>
</dbReference>
<organism evidence="8 9">
    <name type="scientific">Oryzias melastigma</name>
    <name type="common">Marine medaka</name>
    <dbReference type="NCBI Taxonomy" id="30732"/>
    <lineage>
        <taxon>Eukaryota</taxon>
        <taxon>Metazoa</taxon>
        <taxon>Chordata</taxon>
        <taxon>Craniata</taxon>
        <taxon>Vertebrata</taxon>
        <taxon>Euteleostomi</taxon>
        <taxon>Actinopterygii</taxon>
        <taxon>Neopterygii</taxon>
        <taxon>Teleostei</taxon>
        <taxon>Neoteleostei</taxon>
        <taxon>Acanthomorphata</taxon>
        <taxon>Ovalentaria</taxon>
        <taxon>Atherinomorphae</taxon>
        <taxon>Beloniformes</taxon>
        <taxon>Adrianichthyidae</taxon>
        <taxon>Oryziinae</taxon>
        <taxon>Oryzias</taxon>
    </lineage>
</organism>
<dbReference type="SUPFAM" id="SSF56112">
    <property type="entry name" value="Protein kinase-like (PK-like)"/>
    <property type="match status" value="1"/>
</dbReference>
<keyword evidence="5" id="KW-0067">ATP-binding</keyword>
<reference evidence="8" key="2">
    <citation type="submission" date="2025-09" db="UniProtKB">
        <authorList>
            <consortium name="Ensembl"/>
        </authorList>
    </citation>
    <scope>IDENTIFICATION</scope>
</reference>
<evidence type="ECO:0000256" key="5">
    <source>
        <dbReference type="ARBA" id="ARBA00022840"/>
    </source>
</evidence>
<dbReference type="GO" id="GO:0005524">
    <property type="term" value="F:ATP binding"/>
    <property type="evidence" value="ECO:0007669"/>
    <property type="project" value="UniProtKB-KW"/>
</dbReference>
<protein>
    <submittedName>
        <fullName evidence="8">Mitogen-activated protein kinase kinase kinase 19</fullName>
    </submittedName>
</protein>
<keyword evidence="1" id="KW-0723">Serine/threonine-protein kinase</keyword>
<keyword evidence="2" id="KW-0808">Transferase</keyword>
<proteinExistence type="predicted"/>
<accession>A0A3B3DES8</accession>
<dbReference type="SMART" id="SM00220">
    <property type="entry name" value="S_TKc"/>
    <property type="match status" value="1"/>
</dbReference>
<dbReference type="AlphaFoldDB" id="A0A3B3DES8"/>
<evidence type="ECO:0000256" key="2">
    <source>
        <dbReference type="ARBA" id="ARBA00022679"/>
    </source>
</evidence>
<dbReference type="Proteomes" id="UP000261560">
    <property type="component" value="Unplaced"/>
</dbReference>
<name>A0A3B3DES8_ORYME</name>
<dbReference type="Gene3D" id="1.10.510.10">
    <property type="entry name" value="Transferase(Phosphotransferase) domain 1"/>
    <property type="match status" value="1"/>
</dbReference>
<keyword evidence="9" id="KW-1185">Reference proteome</keyword>
<evidence type="ECO:0000256" key="4">
    <source>
        <dbReference type="ARBA" id="ARBA00022777"/>
    </source>
</evidence>
<reference evidence="8" key="1">
    <citation type="submission" date="2025-08" db="UniProtKB">
        <authorList>
            <consortium name="Ensembl"/>
        </authorList>
    </citation>
    <scope>IDENTIFICATION</scope>
</reference>
<dbReference type="PIRSF" id="PIRSF000654">
    <property type="entry name" value="Integrin-linked_kinase"/>
    <property type="match status" value="1"/>
</dbReference>
<evidence type="ECO:0000313" key="8">
    <source>
        <dbReference type="Ensembl" id="ENSOMEP00000028612.1"/>
    </source>
</evidence>
<dbReference type="Pfam" id="PF00069">
    <property type="entry name" value="Pkinase"/>
    <property type="match status" value="1"/>
</dbReference>
<dbReference type="PANTHER" id="PTHR11584">
    <property type="entry name" value="SERINE/THREONINE PROTEIN KINASE"/>
    <property type="match status" value="1"/>
</dbReference>
<sequence>MQHASVSKSEVHKIQAFHTDASFFQLPQIIKTVYCGLTSQGQLIAVKQVILNSSDPDAAKKEYCRLQGEVELLKTLQHINIVGFLGTSLNRHVVSIFMEYIPGGSILGMVFPLLCDKNIFIFQKDSLLVIHRDIKGNNVMLMPTGVIKLIDFGCARRLSCLNSTFSSSVELIKSVHGTPYWMAPEVGLNTFLCYGRKSDVWSVGCTVFEMATGKPPLAHMDKMAGGGEETNIKGKKGGKWEGR</sequence>
<dbReference type="PANTHER" id="PTHR11584:SF369">
    <property type="entry name" value="MITOGEN-ACTIVATED PROTEIN KINASE KINASE KINASE 19-RELATED"/>
    <property type="match status" value="1"/>
</dbReference>
<evidence type="ECO:0000256" key="3">
    <source>
        <dbReference type="ARBA" id="ARBA00022741"/>
    </source>
</evidence>
<feature type="region of interest" description="Disordered" evidence="6">
    <location>
        <begin position="222"/>
        <end position="243"/>
    </location>
</feature>
<dbReference type="OMA" id="HTDASFF"/>
<dbReference type="InterPro" id="IPR011009">
    <property type="entry name" value="Kinase-like_dom_sf"/>
</dbReference>